<evidence type="ECO:0000256" key="1">
    <source>
        <dbReference type="ARBA" id="ARBA00022729"/>
    </source>
</evidence>
<dbReference type="PANTHER" id="PTHR32444:SF247">
    <property type="entry name" value="OS01G0958200 PROTEIN"/>
    <property type="match status" value="1"/>
</dbReference>
<keyword evidence="1" id="KW-0732">Signal</keyword>
<protein>
    <submittedName>
        <fullName evidence="5">G-type lectin S-receptor-like serine/threonine-protein kinase</fullName>
    </submittedName>
</protein>
<accession>A0ABD1P9L0</accession>
<evidence type="ECO:0000313" key="6">
    <source>
        <dbReference type="Proteomes" id="UP001604336"/>
    </source>
</evidence>
<comment type="caution">
    <text evidence="5">The sequence shown here is derived from an EMBL/GenBank/DDBJ whole genome shotgun (WGS) entry which is preliminary data.</text>
</comment>
<keyword evidence="3" id="KW-1133">Transmembrane helix</keyword>
<organism evidence="5 6">
    <name type="scientific">Abeliophyllum distichum</name>
    <dbReference type="NCBI Taxonomy" id="126358"/>
    <lineage>
        <taxon>Eukaryota</taxon>
        <taxon>Viridiplantae</taxon>
        <taxon>Streptophyta</taxon>
        <taxon>Embryophyta</taxon>
        <taxon>Tracheophyta</taxon>
        <taxon>Spermatophyta</taxon>
        <taxon>Magnoliopsida</taxon>
        <taxon>eudicotyledons</taxon>
        <taxon>Gunneridae</taxon>
        <taxon>Pentapetalae</taxon>
        <taxon>asterids</taxon>
        <taxon>lamiids</taxon>
        <taxon>Lamiales</taxon>
        <taxon>Oleaceae</taxon>
        <taxon>Forsythieae</taxon>
        <taxon>Abeliophyllum</taxon>
    </lineage>
</organism>
<evidence type="ECO:0000256" key="3">
    <source>
        <dbReference type="SAM" id="Phobius"/>
    </source>
</evidence>
<evidence type="ECO:0000256" key="2">
    <source>
        <dbReference type="ARBA" id="ARBA00023180"/>
    </source>
</evidence>
<reference evidence="6" key="1">
    <citation type="submission" date="2024-07" db="EMBL/GenBank/DDBJ databases">
        <title>Two chromosome-level genome assemblies of Korean endemic species Abeliophyllum distichum and Forsythia ovata (Oleaceae).</title>
        <authorList>
            <person name="Jang H."/>
        </authorList>
    </citation>
    <scope>NUCLEOTIDE SEQUENCE [LARGE SCALE GENOMIC DNA]</scope>
</reference>
<feature type="domain" description="Bulb-type lectin" evidence="4">
    <location>
        <begin position="44"/>
        <end position="131"/>
    </location>
</feature>
<dbReference type="Pfam" id="PF01453">
    <property type="entry name" value="B_lectin"/>
    <property type="match status" value="1"/>
</dbReference>
<dbReference type="InterPro" id="IPR036426">
    <property type="entry name" value="Bulb-type_lectin_dom_sf"/>
</dbReference>
<dbReference type="Gene3D" id="2.90.10.10">
    <property type="entry name" value="Bulb-type lectin domain"/>
    <property type="match status" value="1"/>
</dbReference>
<keyword evidence="2" id="KW-0325">Glycoprotein</keyword>
<keyword evidence="3" id="KW-0812">Transmembrane</keyword>
<name>A0ABD1P9L0_9LAMI</name>
<keyword evidence="6" id="KW-1185">Reference proteome</keyword>
<dbReference type="PROSITE" id="PS50927">
    <property type="entry name" value="BULB_LECTIN"/>
    <property type="match status" value="1"/>
</dbReference>
<evidence type="ECO:0000259" key="4">
    <source>
        <dbReference type="PROSITE" id="PS50927"/>
    </source>
</evidence>
<keyword evidence="3" id="KW-0472">Membrane</keyword>
<evidence type="ECO:0000313" key="5">
    <source>
        <dbReference type="EMBL" id="KAL2460555.1"/>
    </source>
</evidence>
<dbReference type="AlphaFoldDB" id="A0ABD1P9L0"/>
<feature type="transmembrane region" description="Helical" evidence="3">
    <location>
        <begin position="14"/>
        <end position="36"/>
    </location>
</feature>
<gene>
    <name evidence="5" type="ORF">Adt_43975</name>
</gene>
<dbReference type="SUPFAM" id="SSF51110">
    <property type="entry name" value="alpha-D-mannose-specific plant lectins"/>
    <property type="match status" value="1"/>
</dbReference>
<dbReference type="EMBL" id="JBFOLK010000014">
    <property type="protein sequence ID" value="KAL2460555.1"/>
    <property type="molecule type" value="Genomic_DNA"/>
</dbReference>
<dbReference type="Proteomes" id="UP001604336">
    <property type="component" value="Unassembled WGS sequence"/>
</dbReference>
<proteinExistence type="predicted"/>
<dbReference type="InterPro" id="IPR001480">
    <property type="entry name" value="Bulb-type_lectin_dom"/>
</dbReference>
<dbReference type="SMART" id="SM00108">
    <property type="entry name" value="B_lectin"/>
    <property type="match status" value="1"/>
</dbReference>
<sequence>MNFSWIYETHARELLFGAVPCYSLMFCVLFFLCFAINLNLSEGADSITANQTLYGNQTIVCAGETFELGFFSPGNSSKYYVGIWYKSVSQKTVVWVANREKPISDMSSTELKILDGNLVLMDKSQVSICPS</sequence>
<dbReference type="PANTHER" id="PTHR32444">
    <property type="entry name" value="BULB-TYPE LECTIN DOMAIN-CONTAINING PROTEIN"/>
    <property type="match status" value="1"/>
</dbReference>
<dbReference type="CDD" id="cd00028">
    <property type="entry name" value="B_lectin"/>
    <property type="match status" value="1"/>
</dbReference>